<organism evidence="8 9">
    <name type="scientific">Allocatelliglobosispora scoriae</name>
    <dbReference type="NCBI Taxonomy" id="643052"/>
    <lineage>
        <taxon>Bacteria</taxon>
        <taxon>Bacillati</taxon>
        <taxon>Actinomycetota</taxon>
        <taxon>Actinomycetes</taxon>
        <taxon>Micromonosporales</taxon>
        <taxon>Micromonosporaceae</taxon>
        <taxon>Allocatelliglobosispora</taxon>
    </lineage>
</organism>
<gene>
    <name evidence="8" type="ORF">F4553_007683</name>
</gene>
<evidence type="ECO:0000256" key="5">
    <source>
        <dbReference type="ARBA" id="ARBA00022989"/>
    </source>
</evidence>
<evidence type="ECO:0000256" key="6">
    <source>
        <dbReference type="ARBA" id="ARBA00023136"/>
    </source>
</evidence>
<reference evidence="8 9" key="1">
    <citation type="submission" date="2020-08" db="EMBL/GenBank/DDBJ databases">
        <title>Sequencing the genomes of 1000 actinobacteria strains.</title>
        <authorList>
            <person name="Klenk H.-P."/>
        </authorList>
    </citation>
    <scope>NUCLEOTIDE SEQUENCE [LARGE SCALE GENOMIC DNA]</scope>
    <source>
        <strain evidence="8 9">DSM 45362</strain>
    </source>
</reference>
<keyword evidence="5 7" id="KW-1133">Transmembrane helix</keyword>
<evidence type="ECO:0000256" key="2">
    <source>
        <dbReference type="ARBA" id="ARBA00022448"/>
    </source>
</evidence>
<dbReference type="InterPro" id="IPR035906">
    <property type="entry name" value="MetI-like_sf"/>
</dbReference>
<evidence type="ECO:0000256" key="7">
    <source>
        <dbReference type="SAM" id="Phobius"/>
    </source>
</evidence>
<dbReference type="Gene3D" id="1.10.3720.10">
    <property type="entry name" value="MetI-like"/>
    <property type="match status" value="1"/>
</dbReference>
<evidence type="ECO:0000256" key="1">
    <source>
        <dbReference type="ARBA" id="ARBA00004651"/>
    </source>
</evidence>
<name>A0A841C4M3_9ACTN</name>
<evidence type="ECO:0000313" key="8">
    <source>
        <dbReference type="EMBL" id="MBB5874249.1"/>
    </source>
</evidence>
<proteinExistence type="predicted"/>
<evidence type="ECO:0000256" key="4">
    <source>
        <dbReference type="ARBA" id="ARBA00022692"/>
    </source>
</evidence>
<dbReference type="AlphaFoldDB" id="A0A841C4M3"/>
<dbReference type="EMBL" id="JACHMN010000003">
    <property type="protein sequence ID" value="MBB5874249.1"/>
    <property type="molecule type" value="Genomic_DNA"/>
</dbReference>
<keyword evidence="2" id="KW-0813">Transport</keyword>
<evidence type="ECO:0000256" key="3">
    <source>
        <dbReference type="ARBA" id="ARBA00022475"/>
    </source>
</evidence>
<evidence type="ECO:0000313" key="9">
    <source>
        <dbReference type="Proteomes" id="UP000587527"/>
    </source>
</evidence>
<dbReference type="PANTHER" id="PTHR30193:SF37">
    <property type="entry name" value="INNER MEMBRANE ABC TRANSPORTER PERMEASE PROTEIN YCJO"/>
    <property type="match status" value="1"/>
</dbReference>
<dbReference type="SUPFAM" id="SSF161098">
    <property type="entry name" value="MetI-like"/>
    <property type="match status" value="1"/>
</dbReference>
<dbReference type="GO" id="GO:0005886">
    <property type="term" value="C:plasma membrane"/>
    <property type="evidence" value="ECO:0007669"/>
    <property type="project" value="UniProtKB-SubCell"/>
</dbReference>
<comment type="caution">
    <text evidence="8">The sequence shown here is derived from an EMBL/GenBank/DDBJ whole genome shotgun (WGS) entry which is preliminary data.</text>
</comment>
<sequence>MHSICSGPPMTPIRRCPSEIRCSVAAYPPGLYPLGQTLWMSLHDWHLINGDAGFVGLQNFGDLLADGDFWNALASTLSLFLLSTVPQLLLALGLAAVLNTGLRARVFWRAGGSTGTPGRPVGTSGC</sequence>
<dbReference type="RefSeq" id="WP_184846232.1">
    <property type="nucleotide sequence ID" value="NZ_JACHMN010000003.1"/>
</dbReference>
<dbReference type="PANTHER" id="PTHR30193">
    <property type="entry name" value="ABC TRANSPORTER PERMEASE PROTEIN"/>
    <property type="match status" value="1"/>
</dbReference>
<protein>
    <submittedName>
        <fullName evidence="8">ABC-type Fe3+ transport system permease subunit</fullName>
    </submittedName>
</protein>
<dbReference type="Proteomes" id="UP000587527">
    <property type="component" value="Unassembled WGS sequence"/>
</dbReference>
<feature type="transmembrane region" description="Helical" evidence="7">
    <location>
        <begin position="72"/>
        <end position="98"/>
    </location>
</feature>
<keyword evidence="3" id="KW-1003">Cell membrane</keyword>
<keyword evidence="9" id="KW-1185">Reference proteome</keyword>
<keyword evidence="4 7" id="KW-0812">Transmembrane</keyword>
<comment type="subcellular location">
    <subcellularLocation>
        <location evidence="1">Cell membrane</location>
        <topology evidence="1">Multi-pass membrane protein</topology>
    </subcellularLocation>
</comment>
<accession>A0A841C4M3</accession>
<dbReference type="InterPro" id="IPR051393">
    <property type="entry name" value="ABC_transporter_permease"/>
</dbReference>
<keyword evidence="6 7" id="KW-0472">Membrane</keyword>